<name>N0BI31_9EURY</name>
<feature type="domain" description="EamA" evidence="2">
    <location>
        <begin position="7"/>
        <end position="136"/>
    </location>
</feature>
<keyword evidence="1" id="KW-1133">Transmembrane helix</keyword>
<keyword evidence="4" id="KW-1185">Reference proteome</keyword>
<dbReference type="HOGENOM" id="CLU_033863_4_1_2"/>
<evidence type="ECO:0000313" key="3">
    <source>
        <dbReference type="EMBL" id="AGK61952.1"/>
    </source>
</evidence>
<dbReference type="Proteomes" id="UP000013307">
    <property type="component" value="Chromosome"/>
</dbReference>
<dbReference type="PANTHER" id="PTHR12715:SF4">
    <property type="entry name" value="EAMA DOMAIN-CONTAINING PROTEIN"/>
    <property type="match status" value="1"/>
</dbReference>
<dbReference type="OrthoDB" id="17861at2157"/>
<dbReference type="InterPro" id="IPR000620">
    <property type="entry name" value="EamA_dom"/>
</dbReference>
<feature type="transmembrane region" description="Helical" evidence="1">
    <location>
        <begin position="149"/>
        <end position="168"/>
    </location>
</feature>
<dbReference type="EMBL" id="CP005290">
    <property type="protein sequence ID" value="AGK61952.1"/>
    <property type="molecule type" value="Genomic_DNA"/>
</dbReference>
<feature type="transmembrane region" description="Helical" evidence="1">
    <location>
        <begin position="269"/>
        <end position="286"/>
    </location>
</feature>
<evidence type="ECO:0000313" key="4">
    <source>
        <dbReference type="Proteomes" id="UP000013307"/>
    </source>
</evidence>
<evidence type="ECO:0000256" key="1">
    <source>
        <dbReference type="SAM" id="Phobius"/>
    </source>
</evidence>
<dbReference type="KEGG" id="ast:Asulf_01986"/>
<dbReference type="PANTHER" id="PTHR12715">
    <property type="entry name" value="TRANSPORTER, DRUG/METABOLITE EXPORTER FAMILY"/>
    <property type="match status" value="1"/>
</dbReference>
<sequence length="287" mass="31877">MQDRKVIAIISMTVLFWGWAFLAIKVAVKEVDAYSLTFYRFTIANVFLTAYLLLKKAVPAKEDIPRIFALGFFGVTAYHVLLNFGEMYISSGLASLIIALAPVFVFFFSISFLGEDFTIKKFLGSIIALSGVFLVILDTSDLSFSMNESMVGVAAVFVSALSATFYIVYGKVLFEKYEPLTLTAYAIIFATVPLLLLIPFGVINFEFNFSAETAYSILFLGIFATFLGYTGWYYVLDKMQASQASIFLQAIPVVAVFSAWFLLGEKITLLTVLGTIFVVVGVYFVNR</sequence>
<dbReference type="InterPro" id="IPR037185">
    <property type="entry name" value="EmrE-like"/>
</dbReference>
<dbReference type="AlphaFoldDB" id="N0BI31"/>
<keyword evidence="1" id="KW-0812">Transmembrane</keyword>
<accession>N0BI31</accession>
<evidence type="ECO:0000259" key="2">
    <source>
        <dbReference type="Pfam" id="PF00892"/>
    </source>
</evidence>
<dbReference type="Gene3D" id="1.10.3730.20">
    <property type="match status" value="1"/>
</dbReference>
<dbReference type="InterPro" id="IPR052756">
    <property type="entry name" value="Alkyne_AA_exporter"/>
</dbReference>
<proteinExistence type="predicted"/>
<dbReference type="GO" id="GO:0016020">
    <property type="term" value="C:membrane"/>
    <property type="evidence" value="ECO:0007669"/>
    <property type="project" value="InterPro"/>
</dbReference>
<feature type="transmembrane region" description="Helical" evidence="1">
    <location>
        <begin position="66"/>
        <end position="82"/>
    </location>
</feature>
<organism evidence="3 4">
    <name type="scientific">Archaeoglobus sulfaticallidus PM70-1</name>
    <dbReference type="NCBI Taxonomy" id="387631"/>
    <lineage>
        <taxon>Archaea</taxon>
        <taxon>Methanobacteriati</taxon>
        <taxon>Methanobacteriota</taxon>
        <taxon>Archaeoglobi</taxon>
        <taxon>Archaeoglobales</taxon>
        <taxon>Archaeoglobaceae</taxon>
        <taxon>Archaeoglobus</taxon>
    </lineage>
</organism>
<dbReference type="STRING" id="387631.Asulf_01986"/>
<dbReference type="RefSeq" id="WP_015591548.1">
    <property type="nucleotide sequence ID" value="NC_021169.1"/>
</dbReference>
<feature type="domain" description="EamA" evidence="2">
    <location>
        <begin position="151"/>
        <end position="286"/>
    </location>
</feature>
<feature type="transmembrane region" description="Helical" evidence="1">
    <location>
        <begin position="122"/>
        <end position="137"/>
    </location>
</feature>
<feature type="transmembrane region" description="Helical" evidence="1">
    <location>
        <begin position="246"/>
        <end position="263"/>
    </location>
</feature>
<feature type="transmembrane region" description="Helical" evidence="1">
    <location>
        <begin position="7"/>
        <end position="28"/>
    </location>
</feature>
<feature type="transmembrane region" description="Helical" evidence="1">
    <location>
        <begin position="88"/>
        <end position="110"/>
    </location>
</feature>
<reference evidence="3 4" key="1">
    <citation type="journal article" date="2013" name="Genome Announc.">
        <title>Complete Genome Sequence of the Thermophilic and Facultatively Chemolithoautotrophic Sulfate Reducer Archaeoglobus sulfaticallidus Strain PM70-1T.</title>
        <authorList>
            <person name="Stokke R."/>
            <person name="Hocking W.P."/>
            <person name="Steinsbu B.O."/>
            <person name="Steen I.H."/>
        </authorList>
    </citation>
    <scope>NUCLEOTIDE SEQUENCE [LARGE SCALE GENOMIC DNA]</scope>
    <source>
        <strain evidence="3">PM70-1</strain>
    </source>
</reference>
<keyword evidence="1" id="KW-0472">Membrane</keyword>
<dbReference type="Pfam" id="PF00892">
    <property type="entry name" value="EamA"/>
    <property type="match status" value="2"/>
</dbReference>
<dbReference type="GeneID" id="15393620"/>
<protein>
    <submittedName>
        <fullName evidence="3">Putative permease, DMT superfamily</fullName>
    </submittedName>
</protein>
<feature type="transmembrane region" description="Helical" evidence="1">
    <location>
        <begin position="180"/>
        <end position="202"/>
    </location>
</feature>
<feature type="transmembrane region" description="Helical" evidence="1">
    <location>
        <begin position="34"/>
        <end position="54"/>
    </location>
</feature>
<dbReference type="eggNOG" id="arCOG00271">
    <property type="taxonomic scope" value="Archaea"/>
</dbReference>
<dbReference type="SUPFAM" id="SSF103481">
    <property type="entry name" value="Multidrug resistance efflux transporter EmrE"/>
    <property type="match status" value="2"/>
</dbReference>
<feature type="transmembrane region" description="Helical" evidence="1">
    <location>
        <begin position="214"/>
        <end position="234"/>
    </location>
</feature>
<gene>
    <name evidence="3" type="ORF">Asulf_01986</name>
</gene>